<organism evidence="3 4">
    <name type="scientific">Zopfia rhizophila CBS 207.26</name>
    <dbReference type="NCBI Taxonomy" id="1314779"/>
    <lineage>
        <taxon>Eukaryota</taxon>
        <taxon>Fungi</taxon>
        <taxon>Dikarya</taxon>
        <taxon>Ascomycota</taxon>
        <taxon>Pezizomycotina</taxon>
        <taxon>Dothideomycetes</taxon>
        <taxon>Dothideomycetes incertae sedis</taxon>
        <taxon>Zopfiaceae</taxon>
        <taxon>Zopfia</taxon>
    </lineage>
</organism>
<dbReference type="PANTHER" id="PTHR42085:SF4">
    <property type="entry name" value="F-BOX DOMAIN-CONTAINING PROTEIN"/>
    <property type="match status" value="1"/>
</dbReference>
<dbReference type="AlphaFoldDB" id="A0A6A6EAW5"/>
<accession>A0A6A6EAW5</accession>
<evidence type="ECO:0000259" key="2">
    <source>
        <dbReference type="Pfam" id="PF24864"/>
    </source>
</evidence>
<dbReference type="InterPro" id="IPR056632">
    <property type="entry name" value="DUF7730"/>
</dbReference>
<sequence>MSYYTLYHHPTTTVVHQPTPPTHIHPNNPFKLRARGASLTTNNRPTAPSERVTVSKSGGMSHQLQSPLFRLPAELRNQVYGYLLCPDALSIQKQIQKSKKKDMSVAGYNVTSTPTTIFPQILSTCKRIHEEAEAILYGLHTFHAHPSLLTSLPYLTTSAHPVLYKTVTSKIQRWSLSLRLDIDPRFTLEQATAAFSGAEYLEIHVWQAQFEACDYSVLKLFTGVRGVKIARVGGSVDRELAEWLEGLMMLPERRGVREEMRVCDCCPGFEGRSEILCGRCYKKVQWVGGEWDVWKFGGR</sequence>
<name>A0A6A6EAW5_9PEZI</name>
<keyword evidence="4" id="KW-1185">Reference proteome</keyword>
<dbReference type="InterPro" id="IPR038883">
    <property type="entry name" value="AN11006-like"/>
</dbReference>
<dbReference type="OrthoDB" id="2951834at2759"/>
<feature type="region of interest" description="Disordered" evidence="1">
    <location>
        <begin position="39"/>
        <end position="59"/>
    </location>
</feature>
<evidence type="ECO:0000313" key="4">
    <source>
        <dbReference type="Proteomes" id="UP000800200"/>
    </source>
</evidence>
<gene>
    <name evidence="3" type="ORF">K469DRAFT_702648</name>
</gene>
<protein>
    <recommendedName>
        <fullName evidence="2">DUF7730 domain-containing protein</fullName>
    </recommendedName>
</protein>
<evidence type="ECO:0000256" key="1">
    <source>
        <dbReference type="SAM" id="MobiDB-lite"/>
    </source>
</evidence>
<dbReference type="Pfam" id="PF24864">
    <property type="entry name" value="DUF7730"/>
    <property type="match status" value="1"/>
</dbReference>
<reference evidence="3" key="1">
    <citation type="journal article" date="2020" name="Stud. Mycol.">
        <title>101 Dothideomycetes genomes: a test case for predicting lifestyles and emergence of pathogens.</title>
        <authorList>
            <person name="Haridas S."/>
            <person name="Albert R."/>
            <person name="Binder M."/>
            <person name="Bloem J."/>
            <person name="Labutti K."/>
            <person name="Salamov A."/>
            <person name="Andreopoulos B."/>
            <person name="Baker S."/>
            <person name="Barry K."/>
            <person name="Bills G."/>
            <person name="Bluhm B."/>
            <person name="Cannon C."/>
            <person name="Castanera R."/>
            <person name="Culley D."/>
            <person name="Daum C."/>
            <person name="Ezra D."/>
            <person name="Gonzalez J."/>
            <person name="Henrissat B."/>
            <person name="Kuo A."/>
            <person name="Liang C."/>
            <person name="Lipzen A."/>
            <person name="Lutzoni F."/>
            <person name="Magnuson J."/>
            <person name="Mondo S."/>
            <person name="Nolan M."/>
            <person name="Ohm R."/>
            <person name="Pangilinan J."/>
            <person name="Park H.-J."/>
            <person name="Ramirez L."/>
            <person name="Alfaro M."/>
            <person name="Sun H."/>
            <person name="Tritt A."/>
            <person name="Yoshinaga Y."/>
            <person name="Zwiers L.-H."/>
            <person name="Turgeon B."/>
            <person name="Goodwin S."/>
            <person name="Spatafora J."/>
            <person name="Crous P."/>
            <person name="Grigoriev I."/>
        </authorList>
    </citation>
    <scope>NUCLEOTIDE SEQUENCE</scope>
    <source>
        <strain evidence="3">CBS 207.26</strain>
    </source>
</reference>
<dbReference type="EMBL" id="ML994622">
    <property type="protein sequence ID" value="KAF2188954.1"/>
    <property type="molecule type" value="Genomic_DNA"/>
</dbReference>
<dbReference type="PANTHER" id="PTHR42085">
    <property type="entry name" value="F-BOX DOMAIN-CONTAINING PROTEIN"/>
    <property type="match status" value="1"/>
</dbReference>
<feature type="domain" description="DUF7730" evidence="2">
    <location>
        <begin position="62"/>
        <end position="168"/>
    </location>
</feature>
<proteinExistence type="predicted"/>
<evidence type="ECO:0000313" key="3">
    <source>
        <dbReference type="EMBL" id="KAF2188954.1"/>
    </source>
</evidence>
<dbReference type="Proteomes" id="UP000800200">
    <property type="component" value="Unassembled WGS sequence"/>
</dbReference>